<evidence type="ECO:0000313" key="2">
    <source>
        <dbReference type="Proteomes" id="UP001084197"/>
    </source>
</evidence>
<keyword evidence="2" id="KW-1185">Reference proteome</keyword>
<dbReference type="AlphaFoldDB" id="A0A9J6RGF5"/>
<dbReference type="EMBL" id="JAPRAT010000055">
    <property type="protein sequence ID" value="MCZ0704655.1"/>
    <property type="molecule type" value="Genomic_DNA"/>
</dbReference>
<reference evidence="1" key="1">
    <citation type="submission" date="2022-11" db="EMBL/GenBank/DDBJ databases">
        <title>WGS of Natronobacillus azotifigens 24KS-1, an anaerobic diazotrophic haloalkaliphile from soda-rich habitats.</title>
        <authorList>
            <person name="Sorokin D.Y."/>
            <person name="Merkel A.Y."/>
        </authorList>
    </citation>
    <scope>NUCLEOTIDE SEQUENCE</scope>
    <source>
        <strain evidence="1">24KS-1</strain>
    </source>
</reference>
<comment type="caution">
    <text evidence="1">The sequence shown here is derived from an EMBL/GenBank/DDBJ whole genome shotgun (WGS) entry which is preliminary data.</text>
</comment>
<dbReference type="RefSeq" id="WP_268781433.1">
    <property type="nucleotide sequence ID" value="NZ_JAPRAT010000055.1"/>
</dbReference>
<organism evidence="1 2">
    <name type="scientific">Natronobacillus azotifigens</name>
    <dbReference type="NCBI Taxonomy" id="472978"/>
    <lineage>
        <taxon>Bacteria</taxon>
        <taxon>Bacillati</taxon>
        <taxon>Bacillota</taxon>
        <taxon>Bacilli</taxon>
        <taxon>Bacillales</taxon>
        <taxon>Bacillaceae</taxon>
        <taxon>Natronobacillus</taxon>
    </lineage>
</organism>
<gene>
    <name evidence="1" type="ORF">OWO01_15775</name>
</gene>
<proteinExistence type="predicted"/>
<evidence type="ECO:0000313" key="1">
    <source>
        <dbReference type="EMBL" id="MCZ0704655.1"/>
    </source>
</evidence>
<protein>
    <submittedName>
        <fullName evidence="1">Uncharacterized protein</fullName>
    </submittedName>
</protein>
<feature type="non-terminal residue" evidence="1">
    <location>
        <position position="1"/>
    </location>
</feature>
<dbReference type="Proteomes" id="UP001084197">
    <property type="component" value="Unassembled WGS sequence"/>
</dbReference>
<sequence>EIRYQENNGFLQPQLSHDNIPLHVLQVQNSDFGYYYGAVFIYSTLNKVSGIKWLNHSDNICFSFLF</sequence>
<accession>A0A9J6RGF5</accession>
<name>A0A9J6RGF5_9BACI</name>